<evidence type="ECO:0000313" key="3">
    <source>
        <dbReference type="Proteomes" id="UP000610558"/>
    </source>
</evidence>
<name>A0A927GWW2_9GAMM</name>
<protein>
    <recommendedName>
        <fullName evidence="4">DUF1302 domain-containing protein</fullName>
    </recommendedName>
</protein>
<dbReference type="EMBL" id="JACXLD010000006">
    <property type="protein sequence ID" value="MBD2859533.1"/>
    <property type="molecule type" value="Genomic_DNA"/>
</dbReference>
<accession>A0A927GWW2</accession>
<reference evidence="2" key="1">
    <citation type="submission" date="2020-09" db="EMBL/GenBank/DDBJ databases">
        <authorList>
            <person name="Yoon J.-W."/>
        </authorList>
    </citation>
    <scope>NUCLEOTIDE SEQUENCE</scope>
    <source>
        <strain evidence="2">KMU-158</strain>
    </source>
</reference>
<organism evidence="2 3">
    <name type="scientific">Spongiibacter pelagi</name>
    <dbReference type="NCBI Taxonomy" id="2760804"/>
    <lineage>
        <taxon>Bacteria</taxon>
        <taxon>Pseudomonadati</taxon>
        <taxon>Pseudomonadota</taxon>
        <taxon>Gammaproteobacteria</taxon>
        <taxon>Cellvibrionales</taxon>
        <taxon>Spongiibacteraceae</taxon>
        <taxon>Spongiibacter</taxon>
    </lineage>
</organism>
<keyword evidence="1" id="KW-0732">Signal</keyword>
<dbReference type="AlphaFoldDB" id="A0A927GWW2"/>
<gene>
    <name evidence="2" type="ORF">IB286_11005</name>
</gene>
<sequence>MNTYKTTLLVAALALQSSVITAEDFLGGGDFDFDSSEIETQAPHWTDGFKTTLAHNHTQVPGDINREQSSLQIEFERNLAEGWYLQLDSRYRYFWHEDDFAENRGDAYHNIKWQRASIQYSQGACTATLGRQGLIWGSVEGTFVTDIVTPFDYTEQLLTDYGTVRLHQDMLVGECFSGKAQLQAFYTPEAKNDIYQHHPLQITLAPGAPPLTLDADPDEEFGLRFKWHGSGFDLSLMAARLFDNTPTPVFLGPTSGFEAQLAQFNMLGAASSVAVGRLLIKAEAAYRSQQITPISGDKDSRADVALGFEFTTRTNHMLNGGIWAARFQDQQAKQQDFEVLTVGWRKTYLNDDLTMSLLGNRSSEPKFSMVTVLADYQWNDYLSTSFALTLADLNSTTPIPIAPAEESATLSIKYEF</sequence>
<proteinExistence type="predicted"/>
<comment type="caution">
    <text evidence="2">The sequence shown here is derived from an EMBL/GenBank/DDBJ whole genome shotgun (WGS) entry which is preliminary data.</text>
</comment>
<evidence type="ECO:0008006" key="4">
    <source>
        <dbReference type="Google" id="ProtNLM"/>
    </source>
</evidence>
<evidence type="ECO:0000313" key="2">
    <source>
        <dbReference type="EMBL" id="MBD2859533.1"/>
    </source>
</evidence>
<dbReference type="SUPFAM" id="SSF56935">
    <property type="entry name" value="Porins"/>
    <property type="match status" value="1"/>
</dbReference>
<keyword evidence="3" id="KW-1185">Reference proteome</keyword>
<feature type="signal peptide" evidence="1">
    <location>
        <begin position="1"/>
        <end position="22"/>
    </location>
</feature>
<dbReference type="Proteomes" id="UP000610558">
    <property type="component" value="Unassembled WGS sequence"/>
</dbReference>
<feature type="chain" id="PRO_5036690868" description="DUF1302 domain-containing protein" evidence="1">
    <location>
        <begin position="23"/>
        <end position="416"/>
    </location>
</feature>
<evidence type="ECO:0000256" key="1">
    <source>
        <dbReference type="SAM" id="SignalP"/>
    </source>
</evidence>
<dbReference type="RefSeq" id="WP_190765485.1">
    <property type="nucleotide sequence ID" value="NZ_JACXLD010000006.1"/>
</dbReference>